<evidence type="ECO:0000256" key="4">
    <source>
        <dbReference type="ARBA" id="ARBA00022989"/>
    </source>
</evidence>
<protein>
    <submittedName>
        <fullName evidence="10">Mechanosensitive ion channel</fullName>
    </submittedName>
    <submittedName>
        <fullName evidence="11">Membrane protein</fullName>
    </submittedName>
</protein>
<evidence type="ECO:0000256" key="3">
    <source>
        <dbReference type="ARBA" id="ARBA00022692"/>
    </source>
</evidence>
<keyword evidence="4 7" id="KW-1133">Transmembrane helix</keyword>
<evidence type="ECO:0000313" key="10">
    <source>
        <dbReference type="EMBL" id="MBS4241712.1"/>
    </source>
</evidence>
<reference evidence="10" key="3">
    <citation type="submission" date="2019-07" db="EMBL/GenBank/DDBJ databases">
        <authorList>
            <person name="Miller W.G."/>
        </authorList>
    </citation>
    <scope>NUCLEOTIDE SEQUENCE</scope>
    <source>
        <strain evidence="10">52/13</strain>
    </source>
</reference>
<dbReference type="InterPro" id="IPR010920">
    <property type="entry name" value="LSM_dom_sf"/>
</dbReference>
<dbReference type="Pfam" id="PF00924">
    <property type="entry name" value="MS_channel_2nd"/>
    <property type="match status" value="1"/>
</dbReference>
<dbReference type="SUPFAM" id="SSF50182">
    <property type="entry name" value="Sm-like ribonucleoproteins"/>
    <property type="match status" value="1"/>
</dbReference>
<dbReference type="EMBL" id="VJYU01000042">
    <property type="protein sequence ID" value="MBS4241712.1"/>
    <property type="molecule type" value="Genomic_DNA"/>
</dbReference>
<keyword evidence="2" id="KW-1003">Cell membrane</keyword>
<dbReference type="Proteomes" id="UP000811399">
    <property type="component" value="Unassembled WGS sequence"/>
</dbReference>
<evidence type="ECO:0000313" key="12">
    <source>
        <dbReference type="Proteomes" id="UP000237472"/>
    </source>
</evidence>
<dbReference type="InterPro" id="IPR011066">
    <property type="entry name" value="MscS_channel_C_sf"/>
</dbReference>
<dbReference type="InterPro" id="IPR006685">
    <property type="entry name" value="MscS_channel_2nd"/>
</dbReference>
<evidence type="ECO:0000256" key="7">
    <source>
        <dbReference type="SAM" id="Phobius"/>
    </source>
</evidence>
<feature type="coiled-coil region" evidence="6">
    <location>
        <begin position="130"/>
        <end position="197"/>
    </location>
</feature>
<reference evidence="10 13" key="4">
    <citation type="journal article" date="2021" name="Syst. Appl. Microbiol.">
        <title>nCampylobacter vulpis sp. nov. isolated from wild red foxes.</title>
        <authorList>
            <person name="Parisi A."/>
            <person name="Chiara M."/>
            <person name="Caffara M."/>
            <person name="Mion D."/>
            <person name="Miller W.G."/>
            <person name="Caruso M."/>
            <person name="Manzari C."/>
            <person name="Florio D."/>
            <person name="Capozzi L."/>
            <person name="D'Erchia A.M."/>
            <person name="Manzulli V."/>
            <person name="Zanoni R.G."/>
        </authorList>
    </citation>
    <scope>NUCLEOTIDE SEQUENCE [LARGE SCALE GENOMIC DNA]</scope>
    <source>
        <strain evidence="10 13">52/13</strain>
    </source>
</reference>
<proteinExistence type="predicted"/>
<feature type="signal peptide" evidence="8">
    <location>
        <begin position="1"/>
        <end position="16"/>
    </location>
</feature>
<dbReference type="GO" id="GO:0005886">
    <property type="term" value="C:plasma membrane"/>
    <property type="evidence" value="ECO:0007669"/>
    <property type="project" value="UniProtKB-SubCell"/>
</dbReference>
<dbReference type="InterPro" id="IPR023408">
    <property type="entry name" value="MscS_beta-dom_sf"/>
</dbReference>
<evidence type="ECO:0000256" key="6">
    <source>
        <dbReference type="SAM" id="Coils"/>
    </source>
</evidence>
<gene>
    <name evidence="11" type="ORF">AA994_05280</name>
    <name evidence="10" type="ORF">CVU5213_08300</name>
</gene>
<evidence type="ECO:0000259" key="9">
    <source>
        <dbReference type="Pfam" id="PF00924"/>
    </source>
</evidence>
<keyword evidence="3 7" id="KW-0812">Transmembrane</keyword>
<dbReference type="RefSeq" id="WP_099461672.1">
    <property type="nucleotide sequence ID" value="NZ_CP041617.1"/>
</dbReference>
<evidence type="ECO:0000256" key="8">
    <source>
        <dbReference type="SAM" id="SignalP"/>
    </source>
</evidence>
<feature type="transmembrane region" description="Helical" evidence="7">
    <location>
        <begin position="223"/>
        <end position="244"/>
    </location>
</feature>
<evidence type="ECO:0000313" key="13">
    <source>
        <dbReference type="Proteomes" id="UP000811399"/>
    </source>
</evidence>
<organism evidence="11 12">
    <name type="scientific">Campylobacter vulpis</name>
    <dbReference type="NCBI Taxonomy" id="1655500"/>
    <lineage>
        <taxon>Bacteria</taxon>
        <taxon>Pseudomonadati</taxon>
        <taxon>Campylobacterota</taxon>
        <taxon>Epsilonproteobacteria</taxon>
        <taxon>Campylobacterales</taxon>
        <taxon>Campylobacteraceae</taxon>
        <taxon>Campylobacter</taxon>
    </lineage>
</organism>
<dbReference type="EMBL" id="LDWY01000065">
    <property type="protein sequence ID" value="PHY90310.1"/>
    <property type="molecule type" value="Genomic_DNA"/>
</dbReference>
<dbReference type="AlphaFoldDB" id="A0A2G4R1A0"/>
<dbReference type="Gene3D" id="2.30.30.60">
    <property type="match status" value="1"/>
</dbReference>
<feature type="domain" description="Mechanosensitive ion channel MscS" evidence="9">
    <location>
        <begin position="301"/>
        <end position="383"/>
    </location>
</feature>
<reference evidence="12" key="1">
    <citation type="submission" date="2015-06" db="EMBL/GenBank/DDBJ databases">
        <authorList>
            <person name="Parisi A."/>
            <person name="Chiara M."/>
            <person name="Florio D."/>
            <person name="Miccolupo A."/>
            <person name="Manzari C."/>
            <person name="Mion D."/>
            <person name="Caruso M."/>
            <person name="D'erchia A.M."/>
            <person name="Zanoni R."/>
        </authorList>
    </citation>
    <scope>NUCLEOTIDE SEQUENCE [LARGE SCALE GENOMIC DNA]</scope>
    <source>
        <strain evidence="12">73/13</strain>
    </source>
</reference>
<dbReference type="Proteomes" id="UP000237472">
    <property type="component" value="Unassembled WGS sequence"/>
</dbReference>
<accession>A0A2G4R1A0</accession>
<dbReference type="GO" id="GO:0008381">
    <property type="term" value="F:mechanosensitive monoatomic ion channel activity"/>
    <property type="evidence" value="ECO:0007669"/>
    <property type="project" value="UniProtKB-ARBA"/>
</dbReference>
<keyword evidence="8" id="KW-0732">Signal</keyword>
<dbReference type="Gene3D" id="3.30.70.100">
    <property type="match status" value="1"/>
</dbReference>
<dbReference type="SUPFAM" id="SSF82689">
    <property type="entry name" value="Mechanosensitive channel protein MscS (YggB), C-terminal domain"/>
    <property type="match status" value="1"/>
</dbReference>
<comment type="subcellular location">
    <subcellularLocation>
        <location evidence="1">Cell membrane</location>
        <topology evidence="1">Multi-pass membrane protein</topology>
    </subcellularLocation>
</comment>
<reference evidence="11" key="2">
    <citation type="submission" date="2015-06" db="EMBL/GenBank/DDBJ databases">
        <authorList>
            <person name="Hoefler B.C."/>
            <person name="Straight P.D."/>
        </authorList>
    </citation>
    <scope>NUCLEOTIDE SEQUENCE [LARGE SCALE GENOMIC DNA]</scope>
    <source>
        <strain evidence="11">73/13</strain>
    </source>
</reference>
<dbReference type="OrthoDB" id="5337452at2"/>
<dbReference type="GeneID" id="77266848"/>
<evidence type="ECO:0000256" key="5">
    <source>
        <dbReference type="ARBA" id="ARBA00023136"/>
    </source>
</evidence>
<evidence type="ECO:0000256" key="1">
    <source>
        <dbReference type="ARBA" id="ARBA00004651"/>
    </source>
</evidence>
<feature type="chain" id="PRO_5013572731" evidence="8">
    <location>
        <begin position="17"/>
        <end position="518"/>
    </location>
</feature>
<evidence type="ECO:0000256" key="2">
    <source>
        <dbReference type="ARBA" id="ARBA00022475"/>
    </source>
</evidence>
<keyword evidence="13" id="KW-1185">Reference proteome</keyword>
<dbReference type="PANTHER" id="PTHR30566:SF5">
    <property type="entry name" value="MECHANOSENSITIVE ION CHANNEL PROTEIN 1, MITOCHONDRIAL-RELATED"/>
    <property type="match status" value="1"/>
</dbReference>
<comment type="caution">
    <text evidence="11">The sequence shown here is derived from an EMBL/GenBank/DDBJ whole genome shotgun (WGS) entry which is preliminary data.</text>
</comment>
<name>A0A2G4R1A0_9BACT</name>
<evidence type="ECO:0000313" key="11">
    <source>
        <dbReference type="EMBL" id="PHY90310.1"/>
    </source>
</evidence>
<dbReference type="PANTHER" id="PTHR30566">
    <property type="entry name" value="YNAI-RELATED MECHANOSENSITIVE ION CHANNEL"/>
    <property type="match status" value="1"/>
</dbReference>
<sequence length="518" mass="60170">MKKILFLAFFAIFSFAELNTSLILESKAKINTLNTIIDASIYNIRYDNFIKYQQISDELILLREELNKEHLSYEQKDATQSKIANLEEQLKLLKDYKNLNFTQNLNINENVEVLPKLTNPLAIIGAFSHIKKLKDEKDEHILKMKEFENLVLKIKEKNAELKELVKLDNSKENLNALKESNKKLSEFENALQFAQVSFSVYEKKIEDEITRVNAEIKVQTLRAVNILIAIILVIIASFCLKLIAKKYIKDNERYYTATKIINFINLNLILLILLFAYIENITYLVTILGFASAGLAIAMKDMFMSMLGWCVIIFGGSMRVGDRIKVIQNDITYIGDIIDISFLRITIYETLTLETYMKNRRSGRIIFIPNNYVFTHLIANYTHHGMKTVLDGIDITLSFDSNLEKAKDIMEQIIIKQAKPYTELAKKAMRKLQNEYSIKNPKVEPKIYIFFEHWGIRLSAWYMTNAYAALNLRSTISKELITELMKHEDIKIAYPSQNLYLDKRQNAIPKELLRDFNA</sequence>
<keyword evidence="6" id="KW-0175">Coiled coil</keyword>
<keyword evidence="5 7" id="KW-0472">Membrane</keyword>